<dbReference type="Proteomes" id="UP001596047">
    <property type="component" value="Unassembled WGS sequence"/>
</dbReference>
<evidence type="ECO:0000313" key="2">
    <source>
        <dbReference type="Proteomes" id="UP001596047"/>
    </source>
</evidence>
<protein>
    <submittedName>
        <fullName evidence="1">Uncharacterized protein</fullName>
    </submittedName>
</protein>
<name>A0ABW0VYF9_9BACL</name>
<reference evidence="2" key="1">
    <citation type="journal article" date="2019" name="Int. J. Syst. Evol. Microbiol.">
        <title>The Global Catalogue of Microorganisms (GCM) 10K type strain sequencing project: providing services to taxonomists for standard genome sequencing and annotation.</title>
        <authorList>
            <consortium name="The Broad Institute Genomics Platform"/>
            <consortium name="The Broad Institute Genome Sequencing Center for Infectious Disease"/>
            <person name="Wu L."/>
            <person name="Ma J."/>
        </authorList>
    </citation>
    <scope>NUCLEOTIDE SEQUENCE [LARGE SCALE GENOMIC DNA]</scope>
    <source>
        <strain evidence="2">CGMCC 1.3240</strain>
    </source>
</reference>
<dbReference type="EMBL" id="JBHSOW010000065">
    <property type="protein sequence ID" value="MFC5650970.1"/>
    <property type="molecule type" value="Genomic_DNA"/>
</dbReference>
<evidence type="ECO:0000313" key="1">
    <source>
        <dbReference type="EMBL" id="MFC5650970.1"/>
    </source>
</evidence>
<organism evidence="1 2">
    <name type="scientific">Paenibacillus solisilvae</name>
    <dbReference type="NCBI Taxonomy" id="2486751"/>
    <lineage>
        <taxon>Bacteria</taxon>
        <taxon>Bacillati</taxon>
        <taxon>Bacillota</taxon>
        <taxon>Bacilli</taxon>
        <taxon>Bacillales</taxon>
        <taxon>Paenibacillaceae</taxon>
        <taxon>Paenibacillus</taxon>
    </lineage>
</organism>
<accession>A0ABW0VYF9</accession>
<proteinExistence type="predicted"/>
<gene>
    <name evidence="1" type="ORF">ACFPYJ_18015</name>
</gene>
<comment type="caution">
    <text evidence="1">The sequence shown here is derived from an EMBL/GenBank/DDBJ whole genome shotgun (WGS) entry which is preliminary data.</text>
</comment>
<keyword evidence="2" id="KW-1185">Reference proteome</keyword>
<sequence length="161" mass="17776">MTCCVFGIRGLLAAQRQLPAAYSLHRASSRSLLAAPRQLPAAYFLHRASSRGLLSAQRQLLRLTRCTAPAPAAYFLRSASSCGLLAAPRQLPASNGFDTFWQSTTRRMHIYTGFLQLFRALDVQISTILEISSYKCLIELHNAHLGRFNCIDYSIEAASIG</sequence>